<evidence type="ECO:0008006" key="3">
    <source>
        <dbReference type="Google" id="ProtNLM"/>
    </source>
</evidence>
<sequence>MMDEFNTADATTDTGGSDVIDTMYEWIAHEQPKERFDSVTQYMMYRWNDSAFKYAASFQVETGYGSRANNDRWICACVKFSIASDVDLNDARLATFMHLAGNHFSLVNDLASFEKETQEFQSGEAAFVINVVDVLQRQHGIDVREAKAKAYSMQLEMENHIEEDLEQLKKRDLLSLEEWRFVNAVVVMLGGHVFYCMTASRYGGEKSRIT</sequence>
<dbReference type="EMBL" id="JAVDPF010000037">
    <property type="protein sequence ID" value="KAL1868766.1"/>
    <property type="molecule type" value="Genomic_DNA"/>
</dbReference>
<organism evidence="1 2">
    <name type="scientific">Paecilomyces lecythidis</name>
    <dbReference type="NCBI Taxonomy" id="3004212"/>
    <lineage>
        <taxon>Eukaryota</taxon>
        <taxon>Fungi</taxon>
        <taxon>Dikarya</taxon>
        <taxon>Ascomycota</taxon>
        <taxon>Pezizomycotina</taxon>
        <taxon>Eurotiomycetes</taxon>
        <taxon>Eurotiomycetidae</taxon>
        <taxon>Eurotiales</taxon>
        <taxon>Thermoascaceae</taxon>
        <taxon>Paecilomyces</taxon>
    </lineage>
</organism>
<evidence type="ECO:0000313" key="2">
    <source>
        <dbReference type="Proteomes" id="UP001583193"/>
    </source>
</evidence>
<dbReference type="Pfam" id="PF19086">
    <property type="entry name" value="Terpene_syn_C_2"/>
    <property type="match status" value="1"/>
</dbReference>
<protein>
    <recommendedName>
        <fullName evidence="3">Isoprenoid synthase domain-containing protein</fullName>
    </recommendedName>
</protein>
<dbReference type="SUPFAM" id="SSF48576">
    <property type="entry name" value="Terpenoid synthases"/>
    <property type="match status" value="1"/>
</dbReference>
<reference evidence="1 2" key="1">
    <citation type="journal article" date="2024" name="IMA Fungus">
        <title>IMA Genome - F19 : A genome assembly and annotation guide to empower mycologists, including annotated draft genome sequences of Ceratocystis pirilliformis, Diaporthe australafricana, Fusarium ophioides, Paecilomyces lecythidis, and Sporothrix stenoceras.</title>
        <authorList>
            <person name="Aylward J."/>
            <person name="Wilson A.M."/>
            <person name="Visagie C.M."/>
            <person name="Spraker J."/>
            <person name="Barnes I."/>
            <person name="Buitendag C."/>
            <person name="Ceriani C."/>
            <person name="Del Mar Angel L."/>
            <person name="du Plessis D."/>
            <person name="Fuchs T."/>
            <person name="Gasser K."/>
            <person name="Kramer D."/>
            <person name="Li W."/>
            <person name="Munsamy K."/>
            <person name="Piso A."/>
            <person name="Price J.L."/>
            <person name="Sonnekus B."/>
            <person name="Thomas C."/>
            <person name="van der Nest A."/>
            <person name="van Dijk A."/>
            <person name="van Heerden A."/>
            <person name="van Vuuren N."/>
            <person name="Yilmaz N."/>
            <person name="Duong T.A."/>
            <person name="van der Merwe N.A."/>
            <person name="Wingfield M.J."/>
            <person name="Wingfield B.D."/>
        </authorList>
    </citation>
    <scope>NUCLEOTIDE SEQUENCE [LARGE SCALE GENOMIC DNA]</scope>
    <source>
        <strain evidence="1 2">CMW 18167</strain>
    </source>
</reference>
<dbReference type="Proteomes" id="UP001583193">
    <property type="component" value="Unassembled WGS sequence"/>
</dbReference>
<dbReference type="InterPro" id="IPR008949">
    <property type="entry name" value="Isoprenoid_synthase_dom_sf"/>
</dbReference>
<evidence type="ECO:0000313" key="1">
    <source>
        <dbReference type="EMBL" id="KAL1868766.1"/>
    </source>
</evidence>
<keyword evidence="2" id="KW-1185">Reference proteome</keyword>
<proteinExistence type="predicted"/>
<accession>A0ABR3WZ89</accession>
<comment type="caution">
    <text evidence="1">The sequence shown here is derived from an EMBL/GenBank/DDBJ whole genome shotgun (WGS) entry which is preliminary data.</text>
</comment>
<name>A0ABR3WZ89_9EURO</name>
<gene>
    <name evidence="1" type="ORF">Plec18167_008071</name>
</gene>
<dbReference type="Gene3D" id="1.10.600.10">
    <property type="entry name" value="Farnesyl Diphosphate Synthase"/>
    <property type="match status" value="1"/>
</dbReference>